<dbReference type="SUPFAM" id="SSF46955">
    <property type="entry name" value="Putative DNA-binding domain"/>
    <property type="match status" value="1"/>
</dbReference>
<dbReference type="AlphaFoldDB" id="A0A7W7R500"/>
<gene>
    <name evidence="2" type="ORF">FHR34_004499</name>
</gene>
<comment type="caution">
    <text evidence="2">The sequence shown here is derived from an EMBL/GenBank/DDBJ whole genome shotgun (WGS) entry which is preliminary data.</text>
</comment>
<protein>
    <submittedName>
        <fullName evidence="2">DNA-binding transcriptional MerR regulator</fullName>
    </submittedName>
</protein>
<dbReference type="Pfam" id="PF13411">
    <property type="entry name" value="MerR_1"/>
    <property type="match status" value="1"/>
</dbReference>
<accession>A0A7W7R500</accession>
<dbReference type="Proteomes" id="UP000540506">
    <property type="component" value="Unassembled WGS sequence"/>
</dbReference>
<name>A0A7W7R500_KITKI</name>
<evidence type="ECO:0000313" key="3">
    <source>
        <dbReference type="Proteomes" id="UP000540506"/>
    </source>
</evidence>
<organism evidence="2 3">
    <name type="scientific">Kitasatospora kifunensis</name>
    <name type="common">Streptomyces kifunensis</name>
    <dbReference type="NCBI Taxonomy" id="58351"/>
    <lineage>
        <taxon>Bacteria</taxon>
        <taxon>Bacillati</taxon>
        <taxon>Actinomycetota</taxon>
        <taxon>Actinomycetes</taxon>
        <taxon>Kitasatosporales</taxon>
        <taxon>Streptomycetaceae</taxon>
        <taxon>Kitasatospora</taxon>
    </lineage>
</organism>
<dbReference type="EMBL" id="JACHJV010000001">
    <property type="protein sequence ID" value="MBB4925506.1"/>
    <property type="molecule type" value="Genomic_DNA"/>
</dbReference>
<dbReference type="InterPro" id="IPR000551">
    <property type="entry name" value="MerR-type_HTH_dom"/>
</dbReference>
<dbReference type="RefSeq" id="WP_184937755.1">
    <property type="nucleotide sequence ID" value="NZ_JACHJV010000001.1"/>
</dbReference>
<keyword evidence="2" id="KW-0238">DNA-binding</keyword>
<dbReference type="GO" id="GO:0006355">
    <property type="term" value="P:regulation of DNA-templated transcription"/>
    <property type="evidence" value="ECO:0007669"/>
    <property type="project" value="InterPro"/>
</dbReference>
<dbReference type="InterPro" id="IPR009061">
    <property type="entry name" value="DNA-bd_dom_put_sf"/>
</dbReference>
<dbReference type="GO" id="GO:0003677">
    <property type="term" value="F:DNA binding"/>
    <property type="evidence" value="ECO:0007669"/>
    <property type="project" value="UniProtKB-KW"/>
</dbReference>
<dbReference type="Gene3D" id="1.10.1660.10">
    <property type="match status" value="1"/>
</dbReference>
<evidence type="ECO:0000313" key="2">
    <source>
        <dbReference type="EMBL" id="MBB4925506.1"/>
    </source>
</evidence>
<feature type="domain" description="HTH merR-type" evidence="1">
    <location>
        <begin position="14"/>
        <end position="51"/>
    </location>
</feature>
<reference evidence="2 3" key="1">
    <citation type="submission" date="2020-08" db="EMBL/GenBank/DDBJ databases">
        <title>Sequencing the genomes of 1000 actinobacteria strains.</title>
        <authorList>
            <person name="Klenk H.-P."/>
        </authorList>
    </citation>
    <scope>NUCLEOTIDE SEQUENCE [LARGE SCALE GENOMIC DNA]</scope>
    <source>
        <strain evidence="2 3">DSM 41654</strain>
    </source>
</reference>
<evidence type="ECO:0000259" key="1">
    <source>
        <dbReference type="Pfam" id="PF13411"/>
    </source>
</evidence>
<proteinExistence type="predicted"/>
<sequence>MSSQRSNDEAWSYAEIARHIGVQPDTVRSYRRHGLLPEPDFVDQAGHPRWYAATIRAWAVRRPGHR</sequence>
<keyword evidence="3" id="KW-1185">Reference proteome</keyword>